<sequence>MTATLRRMRWWDLDDVLELEQRLFPDDPWTAGLFWSELAGWPATRHYVVAERDGRLVGYAGLLATADADVQTLAVDPAAQRSGVARLLLDDLLAEARRRRAGAVLLEVRADNERARQVYAAAGFEQVSTRRGYYDGGRVDAAVMRKVLR</sequence>
<dbReference type="SUPFAM" id="SSF55729">
    <property type="entry name" value="Acyl-CoA N-acyltransferases (Nat)"/>
    <property type="match status" value="1"/>
</dbReference>
<dbReference type="InParanoid" id="A0A420XKX2"/>
<protein>
    <recommendedName>
        <fullName evidence="3">[Ribosomal protein bS18]-alanine N-acetyltransferase</fullName>
        <ecNumber evidence="3">2.3.1.266</ecNumber>
    </recommendedName>
</protein>
<comment type="catalytic activity">
    <reaction evidence="3">
        <text>N-terminal L-alanyl-[ribosomal protein bS18] + acetyl-CoA = N-terminal N(alpha)-acetyl-L-alanyl-[ribosomal protein bS18] + CoA + H(+)</text>
        <dbReference type="Rhea" id="RHEA:43756"/>
        <dbReference type="Rhea" id="RHEA-COMP:10676"/>
        <dbReference type="Rhea" id="RHEA-COMP:10677"/>
        <dbReference type="ChEBI" id="CHEBI:15378"/>
        <dbReference type="ChEBI" id="CHEBI:57287"/>
        <dbReference type="ChEBI" id="CHEBI:57288"/>
        <dbReference type="ChEBI" id="CHEBI:64718"/>
        <dbReference type="ChEBI" id="CHEBI:83683"/>
        <dbReference type="EC" id="2.3.1.266"/>
    </reaction>
</comment>
<dbReference type="InterPro" id="IPR000182">
    <property type="entry name" value="GNAT_dom"/>
</dbReference>
<accession>A0A420XKX2</accession>
<dbReference type="GO" id="GO:0005737">
    <property type="term" value="C:cytoplasm"/>
    <property type="evidence" value="ECO:0007669"/>
    <property type="project" value="UniProtKB-SubCell"/>
</dbReference>
<dbReference type="GO" id="GO:0008999">
    <property type="term" value="F:protein-N-terminal-alanine acetyltransferase activity"/>
    <property type="evidence" value="ECO:0007669"/>
    <property type="project" value="UniProtKB-EC"/>
</dbReference>
<evidence type="ECO:0000313" key="6">
    <source>
        <dbReference type="Proteomes" id="UP000281955"/>
    </source>
</evidence>
<comment type="function">
    <text evidence="3">Acetylates the N-terminal alanine of ribosomal protein bS18.</text>
</comment>
<dbReference type="PROSITE" id="PS51186">
    <property type="entry name" value="GNAT"/>
    <property type="match status" value="1"/>
</dbReference>
<dbReference type="EMBL" id="RBWV01000015">
    <property type="protein sequence ID" value="RKS69304.1"/>
    <property type="molecule type" value="Genomic_DNA"/>
</dbReference>
<dbReference type="FunCoup" id="A0A420XKX2">
    <property type="interactions" value="127"/>
</dbReference>
<dbReference type="EC" id="2.3.1.266" evidence="3"/>
<comment type="subcellular location">
    <subcellularLocation>
        <location evidence="3">Cytoplasm</location>
    </subcellularLocation>
</comment>
<dbReference type="PANTHER" id="PTHR43877">
    <property type="entry name" value="AMINOALKYLPHOSPHONATE N-ACETYLTRANSFERASE-RELATED-RELATED"/>
    <property type="match status" value="1"/>
</dbReference>
<dbReference type="Gene3D" id="3.40.630.30">
    <property type="match status" value="1"/>
</dbReference>
<comment type="similarity">
    <text evidence="3">Belongs to the acetyltransferase family. RimI subfamily.</text>
</comment>
<evidence type="ECO:0000259" key="4">
    <source>
        <dbReference type="PROSITE" id="PS51186"/>
    </source>
</evidence>
<dbReference type="NCBIfam" id="TIGR01575">
    <property type="entry name" value="rimI"/>
    <property type="match status" value="1"/>
</dbReference>
<dbReference type="AlphaFoldDB" id="A0A420XKX2"/>
<dbReference type="InterPro" id="IPR006464">
    <property type="entry name" value="AcTrfase_RimI/Ard1"/>
</dbReference>
<keyword evidence="2" id="KW-0012">Acyltransferase</keyword>
<organism evidence="5 6">
    <name type="scientific">Motilibacter peucedani</name>
    <dbReference type="NCBI Taxonomy" id="598650"/>
    <lineage>
        <taxon>Bacteria</taxon>
        <taxon>Bacillati</taxon>
        <taxon>Actinomycetota</taxon>
        <taxon>Actinomycetes</taxon>
        <taxon>Motilibacterales</taxon>
        <taxon>Motilibacteraceae</taxon>
        <taxon>Motilibacter</taxon>
    </lineage>
</organism>
<keyword evidence="3" id="KW-0963">Cytoplasm</keyword>
<reference evidence="5 6" key="1">
    <citation type="submission" date="2018-10" db="EMBL/GenBank/DDBJ databases">
        <title>Genomic Encyclopedia of Archaeal and Bacterial Type Strains, Phase II (KMG-II): from individual species to whole genera.</title>
        <authorList>
            <person name="Goeker M."/>
        </authorList>
    </citation>
    <scope>NUCLEOTIDE SEQUENCE [LARGE SCALE GENOMIC DNA]</scope>
    <source>
        <strain evidence="5 6">RP-AC37</strain>
    </source>
</reference>
<dbReference type="CDD" id="cd04301">
    <property type="entry name" value="NAT_SF"/>
    <property type="match status" value="1"/>
</dbReference>
<keyword evidence="6" id="KW-1185">Reference proteome</keyword>
<feature type="domain" description="N-acetyltransferase" evidence="4">
    <location>
        <begin position="3"/>
        <end position="149"/>
    </location>
</feature>
<evidence type="ECO:0000256" key="3">
    <source>
        <dbReference type="RuleBase" id="RU363094"/>
    </source>
</evidence>
<dbReference type="InterPro" id="IPR016181">
    <property type="entry name" value="Acyl_CoA_acyltransferase"/>
</dbReference>
<name>A0A420XKX2_9ACTN</name>
<dbReference type="InterPro" id="IPR050832">
    <property type="entry name" value="Bact_Acetyltransf"/>
</dbReference>
<gene>
    <name evidence="5" type="ORF">CLV35_3481</name>
</gene>
<evidence type="ECO:0000313" key="5">
    <source>
        <dbReference type="EMBL" id="RKS69304.1"/>
    </source>
</evidence>
<keyword evidence="1 5" id="KW-0808">Transferase</keyword>
<proteinExistence type="inferred from homology"/>
<evidence type="ECO:0000256" key="2">
    <source>
        <dbReference type="ARBA" id="ARBA00023315"/>
    </source>
</evidence>
<evidence type="ECO:0000256" key="1">
    <source>
        <dbReference type="ARBA" id="ARBA00022679"/>
    </source>
</evidence>
<comment type="caution">
    <text evidence="5">The sequence shown here is derived from an EMBL/GenBank/DDBJ whole genome shotgun (WGS) entry which is preliminary data.</text>
</comment>
<dbReference type="Proteomes" id="UP000281955">
    <property type="component" value="Unassembled WGS sequence"/>
</dbReference>
<dbReference type="Pfam" id="PF00583">
    <property type="entry name" value="Acetyltransf_1"/>
    <property type="match status" value="1"/>
</dbReference>